<keyword evidence="2" id="KW-1185">Reference proteome</keyword>
<accession>A0A915SK37</accession>
<name>A0A915SK37_9ARCH</name>
<gene>
    <name evidence="1" type="ORF">MJ1_0242</name>
</gene>
<organism evidence="1 2">
    <name type="scientific">Nanobdella aerobiophila</name>
    <dbReference type="NCBI Taxonomy" id="2586965"/>
    <lineage>
        <taxon>Archaea</taxon>
        <taxon>Nanobdellota</taxon>
        <taxon>Nanobdellia</taxon>
        <taxon>Nanobdellales</taxon>
        <taxon>Nanobdellaceae</taxon>
        <taxon>Nanobdella</taxon>
    </lineage>
</organism>
<sequence length="213" mass="25702">MIDKNNILSILNISKNKLDDLIKEKYKQYNNLIDEDTAILLILKDYGLSLEDIYNIKLKNIYQNIKINQIKLKINKILYKDQEKIILEVGDETGLVKLLLKDPRWKEISYILKENNSILVKRPVILNNYFITLYINNIYNIKKIEEDIEIKNKYYLSIRYIKLLKKDDDKYIVLTDNFTILYIDKKYEIDKDKTYIIKFYNKKPLEIIELKTY</sequence>
<dbReference type="RefSeq" id="WP_258393446.1">
    <property type="nucleotide sequence ID" value="NZ_AP019769.1"/>
</dbReference>
<evidence type="ECO:0000313" key="1">
    <source>
        <dbReference type="EMBL" id="BBL45413.1"/>
    </source>
</evidence>
<dbReference type="Proteomes" id="UP001055553">
    <property type="component" value="Chromosome"/>
</dbReference>
<protein>
    <submittedName>
        <fullName evidence="1">Uncharacterized protein</fullName>
    </submittedName>
</protein>
<proteinExistence type="predicted"/>
<reference evidence="2" key="1">
    <citation type="journal article" date="2022" name="Int. J. Syst. Evol. Microbiol.">
        <title>Nanobdella aerobiophila gen. nov., sp. nov., a thermoacidophilic, obligate ectosymbiotic archaeon, and proposal of Nanobdellaceae fam. nov., Nanobdellales ord. nov. and Nanobdellia class. nov.</title>
        <authorList>
            <person name="Kato S."/>
            <person name="Ogasawara A."/>
            <person name="Itoh T."/>
            <person name="Sakai H.D."/>
            <person name="Shimizu M."/>
            <person name="Yuki M."/>
            <person name="Kaneko M."/>
            <person name="Takashina T."/>
            <person name="Ohkuma M."/>
        </authorList>
    </citation>
    <scope>NUCLEOTIDE SEQUENCE [LARGE SCALE GENOMIC DNA]</scope>
    <source>
        <strain evidence="2">MJ1</strain>
    </source>
</reference>
<dbReference type="AlphaFoldDB" id="A0A915SK37"/>
<evidence type="ECO:0000313" key="2">
    <source>
        <dbReference type="Proteomes" id="UP001055553"/>
    </source>
</evidence>
<dbReference type="KEGG" id="naer:MJ1_0242"/>
<dbReference type="EMBL" id="AP019769">
    <property type="protein sequence ID" value="BBL45413.1"/>
    <property type="molecule type" value="Genomic_DNA"/>
</dbReference>
<dbReference type="GeneID" id="74568193"/>